<evidence type="ECO:0000313" key="1">
    <source>
        <dbReference type="EMBL" id="SVC02883.1"/>
    </source>
</evidence>
<dbReference type="AlphaFoldDB" id="A0A382IVH3"/>
<proteinExistence type="predicted"/>
<feature type="non-terminal residue" evidence="1">
    <location>
        <position position="65"/>
    </location>
</feature>
<organism evidence="1">
    <name type="scientific">marine metagenome</name>
    <dbReference type="NCBI Taxonomy" id="408172"/>
    <lineage>
        <taxon>unclassified sequences</taxon>
        <taxon>metagenomes</taxon>
        <taxon>ecological metagenomes</taxon>
    </lineage>
</organism>
<accession>A0A382IVH3</accession>
<reference evidence="1" key="1">
    <citation type="submission" date="2018-05" db="EMBL/GenBank/DDBJ databases">
        <authorList>
            <person name="Lanie J.A."/>
            <person name="Ng W.-L."/>
            <person name="Kazmierczak K.M."/>
            <person name="Andrzejewski T.M."/>
            <person name="Davidsen T.M."/>
            <person name="Wayne K.J."/>
            <person name="Tettelin H."/>
            <person name="Glass J.I."/>
            <person name="Rusch D."/>
            <person name="Podicherti R."/>
            <person name="Tsui H.-C.T."/>
            <person name="Winkler M.E."/>
        </authorList>
    </citation>
    <scope>NUCLEOTIDE SEQUENCE</scope>
</reference>
<dbReference type="EMBL" id="UINC01069477">
    <property type="protein sequence ID" value="SVC02883.1"/>
    <property type="molecule type" value="Genomic_DNA"/>
</dbReference>
<sequence>MRIVSIRHHKERVESHSSLPFQRLSPFDLAVWEKGEFTSDSTLKFFLKKPGGFMRGGLPWGCYES</sequence>
<name>A0A382IVH3_9ZZZZ</name>
<protein>
    <submittedName>
        <fullName evidence="1">Uncharacterized protein</fullName>
    </submittedName>
</protein>
<gene>
    <name evidence="1" type="ORF">METZ01_LOCUS255737</name>
</gene>